<dbReference type="RefSeq" id="WP_142715695.1">
    <property type="nucleotide sequence ID" value="NZ_FXTH01000018.1"/>
</dbReference>
<dbReference type="InterPro" id="IPR018720">
    <property type="entry name" value="DUF2249"/>
</dbReference>
<dbReference type="AlphaFoldDB" id="A0A521EQS3"/>
<name>A0A521EQS3_9BACT</name>
<feature type="domain" description="DUF2249" evidence="1">
    <location>
        <begin position="181"/>
        <end position="249"/>
    </location>
</feature>
<sequence>MSNTTNTTQELDVRNLIPIKRHEKLLKLFKDLPVGESFIFINDHDPKPLYYEFRSIYGNVVGWEYLQRGGQEWKVKVTRTEESKGREFEDISTLMDLREADKSDWKHIVFHRYGMMMKGDTMELIAEENLEEIQNIFSKKFTNEYKWENKKEEPGEYVAHITKKETGDGIAADDASVVNKFDVRPHPPAKRHDMIFDAFDELEPGQAFVFTNDHDPKPLYYQMEAESEESFEWEYLLAMPEEWKVKITKKSQ</sequence>
<keyword evidence="3" id="KW-1185">Reference proteome</keyword>
<protein>
    <submittedName>
        <fullName evidence="2">Uncharacterized conserved protein, DUF2249 family</fullName>
    </submittedName>
</protein>
<reference evidence="2 3" key="1">
    <citation type="submission" date="2017-05" db="EMBL/GenBank/DDBJ databases">
        <authorList>
            <person name="Varghese N."/>
            <person name="Submissions S."/>
        </authorList>
    </citation>
    <scope>NUCLEOTIDE SEQUENCE [LARGE SCALE GENOMIC DNA]</scope>
    <source>
        <strain evidence="2 3">DSM 21194</strain>
    </source>
</reference>
<dbReference type="Pfam" id="PF10006">
    <property type="entry name" value="DUF2249"/>
    <property type="match status" value="2"/>
</dbReference>
<evidence type="ECO:0000259" key="1">
    <source>
        <dbReference type="Pfam" id="PF10006"/>
    </source>
</evidence>
<proteinExistence type="predicted"/>
<dbReference type="Proteomes" id="UP000317593">
    <property type="component" value="Unassembled WGS sequence"/>
</dbReference>
<evidence type="ECO:0000313" key="3">
    <source>
        <dbReference type="Proteomes" id="UP000317593"/>
    </source>
</evidence>
<dbReference type="OrthoDB" id="9798996at2"/>
<gene>
    <name evidence="2" type="ORF">SAMN06265218_11838</name>
</gene>
<feature type="domain" description="DUF2249" evidence="1">
    <location>
        <begin position="10"/>
        <end position="79"/>
    </location>
</feature>
<dbReference type="EMBL" id="FXTH01000018">
    <property type="protein sequence ID" value="SMO86293.1"/>
    <property type="molecule type" value="Genomic_DNA"/>
</dbReference>
<accession>A0A521EQS3</accession>
<organism evidence="2 3">
    <name type="scientific">Fodinibius sediminis</name>
    <dbReference type="NCBI Taxonomy" id="1214077"/>
    <lineage>
        <taxon>Bacteria</taxon>
        <taxon>Pseudomonadati</taxon>
        <taxon>Balneolota</taxon>
        <taxon>Balneolia</taxon>
        <taxon>Balneolales</taxon>
        <taxon>Balneolaceae</taxon>
        <taxon>Fodinibius</taxon>
    </lineage>
</organism>
<evidence type="ECO:0000313" key="2">
    <source>
        <dbReference type="EMBL" id="SMO86293.1"/>
    </source>
</evidence>